<protein>
    <submittedName>
        <fullName evidence="2">Uncharacterized protein</fullName>
    </submittedName>
</protein>
<keyword evidence="1" id="KW-0472">Membrane</keyword>
<dbReference type="AlphaFoldDB" id="A0A2V5GU01"/>
<dbReference type="Proteomes" id="UP000249829">
    <property type="component" value="Unassembled WGS sequence"/>
</dbReference>
<evidence type="ECO:0000313" key="3">
    <source>
        <dbReference type="Proteomes" id="UP000249829"/>
    </source>
</evidence>
<dbReference type="EMBL" id="KZ825208">
    <property type="protein sequence ID" value="PYI14588.1"/>
    <property type="molecule type" value="Genomic_DNA"/>
</dbReference>
<evidence type="ECO:0000313" key="2">
    <source>
        <dbReference type="EMBL" id="PYI14588.1"/>
    </source>
</evidence>
<gene>
    <name evidence="2" type="ORF">BO99DRAFT_16833</name>
</gene>
<keyword evidence="3" id="KW-1185">Reference proteome</keyword>
<sequence length="108" mass="11446">MIETAEAGSDVLRHTGHSAIKFVITGGCIVLLFFAVNRDGSPSYAADVASRTLRMAERSASQGYSYYSKPRVEMQETVPGMSPAAGAHAAIHRLATPRGSVSMTQNSS</sequence>
<reference evidence="2 3" key="1">
    <citation type="submission" date="2018-02" db="EMBL/GenBank/DDBJ databases">
        <title>The genomes of Aspergillus section Nigri reveals drivers in fungal speciation.</title>
        <authorList>
            <consortium name="DOE Joint Genome Institute"/>
            <person name="Vesth T.C."/>
            <person name="Nybo J."/>
            <person name="Theobald S."/>
            <person name="Brandl J."/>
            <person name="Frisvad J.C."/>
            <person name="Nielsen K.F."/>
            <person name="Lyhne E.K."/>
            <person name="Kogle M.E."/>
            <person name="Kuo A."/>
            <person name="Riley R."/>
            <person name="Clum A."/>
            <person name="Nolan M."/>
            <person name="Lipzen A."/>
            <person name="Salamov A."/>
            <person name="Henrissat B."/>
            <person name="Wiebenga A."/>
            <person name="De vries R.P."/>
            <person name="Grigoriev I.V."/>
            <person name="Mortensen U.H."/>
            <person name="Andersen M.R."/>
            <person name="Baker S.E."/>
        </authorList>
    </citation>
    <scope>NUCLEOTIDE SEQUENCE [LARGE SCALE GENOMIC DNA]</scope>
    <source>
        <strain evidence="2 3">CBS 115571</strain>
    </source>
</reference>
<proteinExistence type="predicted"/>
<keyword evidence="1" id="KW-0812">Transmembrane</keyword>
<accession>A0A2V5GU01</accession>
<name>A0A2V5GU01_ASPV1</name>
<feature type="transmembrane region" description="Helical" evidence="1">
    <location>
        <begin position="19"/>
        <end position="36"/>
    </location>
</feature>
<organism evidence="2 3">
    <name type="scientific">Aspergillus violaceofuscus (strain CBS 115571)</name>
    <dbReference type="NCBI Taxonomy" id="1450538"/>
    <lineage>
        <taxon>Eukaryota</taxon>
        <taxon>Fungi</taxon>
        <taxon>Dikarya</taxon>
        <taxon>Ascomycota</taxon>
        <taxon>Pezizomycotina</taxon>
        <taxon>Eurotiomycetes</taxon>
        <taxon>Eurotiomycetidae</taxon>
        <taxon>Eurotiales</taxon>
        <taxon>Aspergillaceae</taxon>
        <taxon>Aspergillus</taxon>
    </lineage>
</organism>
<evidence type="ECO:0000256" key="1">
    <source>
        <dbReference type="SAM" id="Phobius"/>
    </source>
</evidence>
<keyword evidence="1" id="KW-1133">Transmembrane helix</keyword>